<dbReference type="NCBIfam" id="TIGR01087">
    <property type="entry name" value="murD"/>
    <property type="match status" value="1"/>
</dbReference>
<keyword evidence="10 17" id="KW-0067">ATP-binding</keyword>
<dbReference type="SUPFAM" id="SSF51984">
    <property type="entry name" value="MurCD N-terminal domain"/>
    <property type="match status" value="1"/>
</dbReference>
<protein>
    <recommendedName>
        <fullName evidence="6 17">UDP-N-acetylmuramoylalanine--D-glutamate ligase</fullName>
        <ecNumber evidence="5 17">6.3.2.9</ecNumber>
    </recommendedName>
    <alternativeName>
        <fullName evidence="15 17">D-glutamic acid-adding enzyme</fullName>
    </alternativeName>
    <alternativeName>
        <fullName evidence="14 17">UDP-N-acetylmuramoyl-L-alanyl-D-glutamate synthetase</fullName>
    </alternativeName>
</protein>
<comment type="pathway">
    <text evidence="3 17 18">Cell wall biogenesis; peptidoglycan biosynthesis.</text>
</comment>
<dbReference type="eggNOG" id="COG0771">
    <property type="taxonomic scope" value="Bacteria"/>
</dbReference>
<keyword evidence="22" id="KW-1185">Reference proteome</keyword>
<dbReference type="HAMAP" id="MF_00639">
    <property type="entry name" value="MurD"/>
    <property type="match status" value="1"/>
</dbReference>
<evidence type="ECO:0000313" key="22">
    <source>
        <dbReference type="Proteomes" id="UP000004923"/>
    </source>
</evidence>
<keyword evidence="8 17" id="KW-0436">Ligase</keyword>
<dbReference type="Pfam" id="PF08245">
    <property type="entry name" value="Mur_ligase_M"/>
    <property type="match status" value="1"/>
</dbReference>
<evidence type="ECO:0000256" key="17">
    <source>
        <dbReference type="HAMAP-Rule" id="MF_00639"/>
    </source>
</evidence>
<keyword evidence="12 17" id="KW-0573">Peptidoglycan synthesis</keyword>
<dbReference type="GO" id="GO:0071555">
    <property type="term" value="P:cell wall organization"/>
    <property type="evidence" value="ECO:0007669"/>
    <property type="project" value="UniProtKB-KW"/>
</dbReference>
<feature type="domain" description="Mur ligase C-terminal" evidence="19">
    <location>
        <begin position="322"/>
        <end position="437"/>
    </location>
</feature>
<comment type="similarity">
    <text evidence="4 17">Belongs to the MurCDEF family.</text>
</comment>
<evidence type="ECO:0000256" key="1">
    <source>
        <dbReference type="ARBA" id="ARBA00002734"/>
    </source>
</evidence>
<dbReference type="GO" id="GO:0051301">
    <property type="term" value="P:cell division"/>
    <property type="evidence" value="ECO:0007669"/>
    <property type="project" value="UniProtKB-KW"/>
</dbReference>
<keyword evidence="7 17" id="KW-0963">Cytoplasm</keyword>
<evidence type="ECO:0000256" key="12">
    <source>
        <dbReference type="ARBA" id="ARBA00022984"/>
    </source>
</evidence>
<name>E8LFK0_9FIRM</name>
<evidence type="ECO:0000256" key="5">
    <source>
        <dbReference type="ARBA" id="ARBA00012212"/>
    </source>
</evidence>
<dbReference type="GO" id="GO:0008360">
    <property type="term" value="P:regulation of cell shape"/>
    <property type="evidence" value="ECO:0007669"/>
    <property type="project" value="UniProtKB-KW"/>
</dbReference>
<evidence type="ECO:0000256" key="18">
    <source>
        <dbReference type="RuleBase" id="RU003664"/>
    </source>
</evidence>
<keyword evidence="17 18" id="KW-0132">Cell division</keyword>
<dbReference type="Gene3D" id="3.40.1190.10">
    <property type="entry name" value="Mur-like, catalytic domain"/>
    <property type="match status" value="1"/>
</dbReference>
<dbReference type="PANTHER" id="PTHR43692:SF1">
    <property type="entry name" value="UDP-N-ACETYLMURAMOYLALANINE--D-GLUTAMATE LIGASE"/>
    <property type="match status" value="1"/>
</dbReference>
<dbReference type="AlphaFoldDB" id="E8LFK0"/>
<evidence type="ECO:0000256" key="7">
    <source>
        <dbReference type="ARBA" id="ARBA00022490"/>
    </source>
</evidence>
<dbReference type="EC" id="6.3.2.9" evidence="5 17"/>
<dbReference type="InterPro" id="IPR036615">
    <property type="entry name" value="Mur_ligase_C_dom_sf"/>
</dbReference>
<evidence type="ECO:0000256" key="6">
    <source>
        <dbReference type="ARBA" id="ARBA00015655"/>
    </source>
</evidence>
<evidence type="ECO:0000256" key="15">
    <source>
        <dbReference type="ARBA" id="ARBA00032324"/>
    </source>
</evidence>
<feature type="binding site" evidence="17">
    <location>
        <begin position="124"/>
        <end position="130"/>
    </location>
    <ligand>
        <name>ATP</name>
        <dbReference type="ChEBI" id="CHEBI:30616"/>
    </ligand>
</feature>
<dbReference type="InterPro" id="IPR013221">
    <property type="entry name" value="Mur_ligase_cen"/>
</dbReference>
<dbReference type="InterPro" id="IPR036565">
    <property type="entry name" value="Mur-like_cat_sf"/>
</dbReference>
<reference evidence="21 22" key="1">
    <citation type="submission" date="2011-01" db="EMBL/GenBank/DDBJ databases">
        <authorList>
            <person name="Weinstock G."/>
            <person name="Sodergren E."/>
            <person name="Clifton S."/>
            <person name="Fulton L."/>
            <person name="Fulton B."/>
            <person name="Courtney L."/>
            <person name="Fronick C."/>
            <person name="Harrison M."/>
            <person name="Strong C."/>
            <person name="Farmer C."/>
            <person name="Delahaunty K."/>
            <person name="Markovic C."/>
            <person name="Hall O."/>
            <person name="Minx P."/>
            <person name="Tomlinson C."/>
            <person name="Mitreva M."/>
            <person name="Hou S."/>
            <person name="Chen J."/>
            <person name="Wollam A."/>
            <person name="Pepin K.H."/>
            <person name="Johnson M."/>
            <person name="Bhonagiri V."/>
            <person name="Zhang X."/>
            <person name="Suruliraj S."/>
            <person name="Warren W."/>
            <person name="Chinwalla A."/>
            <person name="Mardis E.R."/>
            <person name="Wilson R.K."/>
        </authorList>
    </citation>
    <scope>NUCLEOTIDE SEQUENCE [LARGE SCALE GENOMIC DNA]</scope>
    <source>
        <strain evidence="21 22">YIT 12067</strain>
    </source>
</reference>
<proteinExistence type="inferred from homology"/>
<evidence type="ECO:0000256" key="16">
    <source>
        <dbReference type="ARBA" id="ARBA00047632"/>
    </source>
</evidence>
<dbReference type="UniPathway" id="UPA00219"/>
<evidence type="ECO:0000259" key="19">
    <source>
        <dbReference type="Pfam" id="PF02875"/>
    </source>
</evidence>
<evidence type="ECO:0000256" key="14">
    <source>
        <dbReference type="ARBA" id="ARBA00030398"/>
    </source>
</evidence>
<dbReference type="GO" id="GO:0005524">
    <property type="term" value="F:ATP binding"/>
    <property type="evidence" value="ECO:0007669"/>
    <property type="project" value="UniProtKB-UniRule"/>
</dbReference>
<dbReference type="GO" id="GO:0005737">
    <property type="term" value="C:cytoplasm"/>
    <property type="evidence" value="ECO:0007669"/>
    <property type="project" value="UniProtKB-SubCell"/>
</dbReference>
<keyword evidence="13 17" id="KW-0961">Cell wall biogenesis/degradation</keyword>
<comment type="subcellular location">
    <subcellularLocation>
        <location evidence="2 17 18">Cytoplasm</location>
    </subcellularLocation>
</comment>
<evidence type="ECO:0000256" key="4">
    <source>
        <dbReference type="ARBA" id="ARBA00010416"/>
    </source>
</evidence>
<dbReference type="Pfam" id="PF02875">
    <property type="entry name" value="Mur_ligase_C"/>
    <property type="match status" value="1"/>
</dbReference>
<dbReference type="PANTHER" id="PTHR43692">
    <property type="entry name" value="UDP-N-ACETYLMURAMOYLALANINE--D-GLUTAMATE LIGASE"/>
    <property type="match status" value="1"/>
</dbReference>
<evidence type="ECO:0000259" key="20">
    <source>
        <dbReference type="Pfam" id="PF08245"/>
    </source>
</evidence>
<sequence length="466" mass="50825">MFMNRGCFLMTKKDAVIVYGAGISGRGAAQVLADRKQQVYLYNDMDCTLEPQLLQLLESVGGGLAIGQAAFEGLLDIAGVLVLSPGIACDNANVLLAEQRGLEVISEVELGYRLYGGHIAAITGTNGKTTTTTIVGEMLKRLPEPSAVGGNIGLALSKEVESLPQDGWLAAELSSFQLEKVSSFCPDIAVVLNLTPDHLERHHTMEAYGEAKKNIFRQQGEVQVTVLNYDDPIVRTWGAETKGRLCYFSRKEKLQQGIYMQDGNFIISWDGKQETVCNISELHLFGGHNEENVLAAIACGFFAGVSISDMADVLRNFRSIEHRIEYVATIDGVPYYNDSKATNTDSTIKALEAFKDGHIILLAGGHDKLTPLEPMMELVKEKTDALILLGAAKERFNKAAVACGVQNIVLADSFEDAVSKAHSMAHKPQVVLLSPACSSFDMFKNYPERGNYFKKLVHELEGGNVK</sequence>
<comment type="catalytic activity">
    <reaction evidence="16 17 18">
        <text>UDP-N-acetyl-alpha-D-muramoyl-L-alanine + D-glutamate + ATP = UDP-N-acetyl-alpha-D-muramoyl-L-alanyl-D-glutamate + ADP + phosphate + H(+)</text>
        <dbReference type="Rhea" id="RHEA:16429"/>
        <dbReference type="ChEBI" id="CHEBI:15378"/>
        <dbReference type="ChEBI" id="CHEBI:29986"/>
        <dbReference type="ChEBI" id="CHEBI:30616"/>
        <dbReference type="ChEBI" id="CHEBI:43474"/>
        <dbReference type="ChEBI" id="CHEBI:83898"/>
        <dbReference type="ChEBI" id="CHEBI:83900"/>
        <dbReference type="ChEBI" id="CHEBI:456216"/>
        <dbReference type="EC" id="6.3.2.9"/>
    </reaction>
</comment>
<evidence type="ECO:0000256" key="10">
    <source>
        <dbReference type="ARBA" id="ARBA00022840"/>
    </source>
</evidence>
<comment type="function">
    <text evidence="1 17 18">Cell wall formation. Catalyzes the addition of glutamate to the nucleotide precursor UDP-N-acetylmuramoyl-L-alanine (UMA).</text>
</comment>
<evidence type="ECO:0000256" key="2">
    <source>
        <dbReference type="ARBA" id="ARBA00004496"/>
    </source>
</evidence>
<accession>E8LFK0</accession>
<dbReference type="InterPro" id="IPR005762">
    <property type="entry name" value="MurD"/>
</dbReference>
<evidence type="ECO:0000256" key="13">
    <source>
        <dbReference type="ARBA" id="ARBA00023316"/>
    </source>
</evidence>
<evidence type="ECO:0000256" key="8">
    <source>
        <dbReference type="ARBA" id="ARBA00022598"/>
    </source>
</evidence>
<keyword evidence="9 17" id="KW-0547">Nucleotide-binding</keyword>
<gene>
    <name evidence="17 21" type="primary">murD</name>
    <name evidence="21" type="ORF">HMPREF9443_01641</name>
</gene>
<comment type="caution">
    <text evidence="21">The sequence shown here is derived from an EMBL/GenBank/DDBJ whole genome shotgun (WGS) entry which is preliminary data.</text>
</comment>
<dbReference type="Gene3D" id="3.40.50.720">
    <property type="entry name" value="NAD(P)-binding Rossmann-like Domain"/>
    <property type="match status" value="1"/>
</dbReference>
<keyword evidence="11 17" id="KW-0133">Cell shape</keyword>
<dbReference type="Proteomes" id="UP000004923">
    <property type="component" value="Unassembled WGS sequence"/>
</dbReference>
<dbReference type="SUPFAM" id="SSF53623">
    <property type="entry name" value="MurD-like peptide ligases, catalytic domain"/>
    <property type="match status" value="1"/>
</dbReference>
<dbReference type="SUPFAM" id="SSF53244">
    <property type="entry name" value="MurD-like peptide ligases, peptide-binding domain"/>
    <property type="match status" value="1"/>
</dbReference>
<dbReference type="Gene3D" id="3.90.190.20">
    <property type="entry name" value="Mur ligase, C-terminal domain"/>
    <property type="match status" value="1"/>
</dbReference>
<evidence type="ECO:0000256" key="9">
    <source>
        <dbReference type="ARBA" id="ARBA00022741"/>
    </source>
</evidence>
<keyword evidence="17 18" id="KW-0131">Cell cycle</keyword>
<feature type="domain" description="Mur ligase central" evidence="20">
    <location>
        <begin position="122"/>
        <end position="299"/>
    </location>
</feature>
<evidence type="ECO:0000313" key="21">
    <source>
        <dbReference type="EMBL" id="EFY04404.1"/>
    </source>
</evidence>
<dbReference type="GO" id="GO:0008764">
    <property type="term" value="F:UDP-N-acetylmuramoylalanine-D-glutamate ligase activity"/>
    <property type="evidence" value="ECO:0007669"/>
    <property type="project" value="UniProtKB-UniRule"/>
</dbReference>
<dbReference type="EMBL" id="AEVN01000083">
    <property type="protein sequence ID" value="EFY04404.1"/>
    <property type="molecule type" value="Genomic_DNA"/>
</dbReference>
<evidence type="ECO:0000256" key="3">
    <source>
        <dbReference type="ARBA" id="ARBA00004752"/>
    </source>
</evidence>
<evidence type="ECO:0000256" key="11">
    <source>
        <dbReference type="ARBA" id="ARBA00022960"/>
    </source>
</evidence>
<organism evidence="21 22">
    <name type="scientific">Phascolarctobacterium succinatutens YIT 12067</name>
    <dbReference type="NCBI Taxonomy" id="626939"/>
    <lineage>
        <taxon>Bacteria</taxon>
        <taxon>Bacillati</taxon>
        <taxon>Bacillota</taxon>
        <taxon>Negativicutes</taxon>
        <taxon>Acidaminococcales</taxon>
        <taxon>Acidaminococcaceae</taxon>
        <taxon>Phascolarctobacterium</taxon>
    </lineage>
</organism>
<dbReference type="HOGENOM" id="CLU_032540_0_0_9"/>
<dbReference type="InterPro" id="IPR004101">
    <property type="entry name" value="Mur_ligase_C"/>
</dbReference>
<dbReference type="GO" id="GO:0009252">
    <property type="term" value="P:peptidoglycan biosynthetic process"/>
    <property type="evidence" value="ECO:0007669"/>
    <property type="project" value="UniProtKB-UniRule"/>
</dbReference>